<sequence length="117" mass="13401">MDVRVRRVYDEPEPGDGTRVLVDRLWPRGLSKDAAALDHWLRDIAPSTELRHWFDHTAERRAEFEERYRAELEDDDHAPPLAELRALAETGPVTLLTATKDLNLSHAPILREVLRGG</sequence>
<dbReference type="PANTHER" id="PTHR36849:SF1">
    <property type="entry name" value="CYTOPLASMIC PROTEIN"/>
    <property type="match status" value="1"/>
</dbReference>
<evidence type="ECO:0000313" key="1">
    <source>
        <dbReference type="EMBL" id="TXL62924.1"/>
    </source>
</evidence>
<dbReference type="RefSeq" id="WP_147683071.1">
    <property type="nucleotide sequence ID" value="NZ_VDUX01000001.1"/>
</dbReference>
<evidence type="ECO:0000313" key="2">
    <source>
        <dbReference type="Proteomes" id="UP000321571"/>
    </source>
</evidence>
<dbReference type="OrthoDB" id="9790745at2"/>
<organism evidence="1 2">
    <name type="scientific">Aeromicrobium terrae</name>
    <dbReference type="NCBI Taxonomy" id="2498846"/>
    <lineage>
        <taxon>Bacteria</taxon>
        <taxon>Bacillati</taxon>
        <taxon>Actinomycetota</taxon>
        <taxon>Actinomycetes</taxon>
        <taxon>Propionibacteriales</taxon>
        <taxon>Nocardioidaceae</taxon>
        <taxon>Aeromicrobium</taxon>
    </lineage>
</organism>
<dbReference type="AlphaFoldDB" id="A0A5C8NM51"/>
<dbReference type="Proteomes" id="UP000321571">
    <property type="component" value="Unassembled WGS sequence"/>
</dbReference>
<keyword evidence="2" id="KW-1185">Reference proteome</keyword>
<proteinExistence type="predicted"/>
<dbReference type="InterPro" id="IPR052552">
    <property type="entry name" value="YeaO-like"/>
</dbReference>
<reference evidence="1 2" key="1">
    <citation type="submission" date="2019-06" db="EMBL/GenBank/DDBJ databases">
        <title>Aeromicrobium sp. nov., isolated from a maize field.</title>
        <authorList>
            <person name="Lin S.-Y."/>
            <person name="Tsai C.-F."/>
            <person name="Young C.-C."/>
        </authorList>
    </citation>
    <scope>NUCLEOTIDE SEQUENCE [LARGE SCALE GENOMIC DNA]</scope>
    <source>
        <strain evidence="1 2">CC-CFT486</strain>
    </source>
</reference>
<protein>
    <submittedName>
        <fullName evidence="1">DUF488 family protein</fullName>
    </submittedName>
</protein>
<gene>
    <name evidence="1" type="ORF">FHP06_01390</name>
</gene>
<comment type="caution">
    <text evidence="1">The sequence shown here is derived from an EMBL/GenBank/DDBJ whole genome shotgun (WGS) entry which is preliminary data.</text>
</comment>
<accession>A0A5C8NM51</accession>
<dbReference type="EMBL" id="VDUX01000001">
    <property type="protein sequence ID" value="TXL62924.1"/>
    <property type="molecule type" value="Genomic_DNA"/>
</dbReference>
<dbReference type="PANTHER" id="PTHR36849">
    <property type="entry name" value="CYTOPLASMIC PROTEIN-RELATED"/>
    <property type="match status" value="1"/>
</dbReference>
<dbReference type="Pfam" id="PF22752">
    <property type="entry name" value="DUF488-N3i"/>
    <property type="match status" value="1"/>
</dbReference>
<name>A0A5C8NM51_9ACTN</name>